<dbReference type="SUPFAM" id="SSF116842">
    <property type="entry name" value="XseB-like"/>
    <property type="match status" value="1"/>
</dbReference>
<comment type="similarity">
    <text evidence="1">Belongs to the XseB family.</text>
</comment>
<evidence type="ECO:0000256" key="3">
    <source>
        <dbReference type="ARBA" id="ARBA00022722"/>
    </source>
</evidence>
<evidence type="ECO:0000256" key="6">
    <source>
        <dbReference type="NCBIfam" id="TIGR01280"/>
    </source>
</evidence>
<organism evidence="7 8">
    <name type="scientific">Deinococcus cellulosilyticus (strain DSM 18568 / NBRC 106333 / KACC 11606 / 5516J-15)</name>
    <dbReference type="NCBI Taxonomy" id="1223518"/>
    <lineage>
        <taxon>Bacteria</taxon>
        <taxon>Thermotogati</taxon>
        <taxon>Deinococcota</taxon>
        <taxon>Deinococci</taxon>
        <taxon>Deinococcales</taxon>
        <taxon>Deinococcaceae</taxon>
        <taxon>Deinococcus</taxon>
    </lineage>
</organism>
<protein>
    <recommendedName>
        <fullName evidence="6">Exodeoxyribonuclease VII small subunit</fullName>
        <ecNumber evidence="6">3.1.11.6</ecNumber>
    </recommendedName>
</protein>
<accession>A0A511N4G3</accession>
<keyword evidence="5" id="KW-0269">Exonuclease</keyword>
<name>A0A511N4G3_DEIC1</name>
<dbReference type="GO" id="GO:0009318">
    <property type="term" value="C:exodeoxyribonuclease VII complex"/>
    <property type="evidence" value="ECO:0007669"/>
    <property type="project" value="UniProtKB-UniRule"/>
</dbReference>
<evidence type="ECO:0000256" key="5">
    <source>
        <dbReference type="ARBA" id="ARBA00022839"/>
    </source>
</evidence>
<evidence type="ECO:0000313" key="7">
    <source>
        <dbReference type="EMBL" id="GEM47764.1"/>
    </source>
</evidence>
<dbReference type="InterPro" id="IPR037004">
    <property type="entry name" value="Exonuc_VII_ssu_sf"/>
</dbReference>
<dbReference type="Pfam" id="PF02609">
    <property type="entry name" value="Exonuc_VII_S"/>
    <property type="match status" value="1"/>
</dbReference>
<dbReference type="NCBIfam" id="TIGR01280">
    <property type="entry name" value="xseB"/>
    <property type="match status" value="1"/>
</dbReference>
<keyword evidence="2" id="KW-0963">Cytoplasm</keyword>
<gene>
    <name evidence="7" type="ORF">DC3_33990</name>
</gene>
<dbReference type="EC" id="3.1.11.6" evidence="6"/>
<proteinExistence type="inferred from homology"/>
<evidence type="ECO:0000313" key="8">
    <source>
        <dbReference type="Proteomes" id="UP000321306"/>
    </source>
</evidence>
<evidence type="ECO:0000256" key="2">
    <source>
        <dbReference type="ARBA" id="ARBA00022490"/>
    </source>
</evidence>
<dbReference type="RefSeq" id="WP_186816088.1">
    <property type="nucleotide sequence ID" value="NZ_BJXB01000015.1"/>
</dbReference>
<keyword evidence="4" id="KW-0378">Hydrolase</keyword>
<keyword evidence="8" id="KW-1185">Reference proteome</keyword>
<dbReference type="Gene3D" id="1.10.287.1040">
    <property type="entry name" value="Exonuclease VII, small subunit"/>
    <property type="match status" value="1"/>
</dbReference>
<keyword evidence="3" id="KW-0540">Nuclease</keyword>
<dbReference type="EMBL" id="BJXB01000015">
    <property type="protein sequence ID" value="GEM47764.1"/>
    <property type="molecule type" value="Genomic_DNA"/>
</dbReference>
<dbReference type="InterPro" id="IPR003761">
    <property type="entry name" value="Exonuc_VII_S"/>
</dbReference>
<dbReference type="Proteomes" id="UP000321306">
    <property type="component" value="Unassembled WGS sequence"/>
</dbReference>
<comment type="caution">
    <text evidence="7">The sequence shown here is derived from an EMBL/GenBank/DDBJ whole genome shotgun (WGS) entry which is preliminary data.</text>
</comment>
<sequence length="60" mass="6603">MSFESDFFTLKRISEMLDNPELPLDDLVVLLREATEAYTSCKSHLDAAQEALAALEGAGE</sequence>
<evidence type="ECO:0000256" key="4">
    <source>
        <dbReference type="ARBA" id="ARBA00022801"/>
    </source>
</evidence>
<dbReference type="GO" id="GO:0006308">
    <property type="term" value="P:DNA catabolic process"/>
    <property type="evidence" value="ECO:0007669"/>
    <property type="project" value="UniProtKB-UniRule"/>
</dbReference>
<dbReference type="GO" id="GO:0008855">
    <property type="term" value="F:exodeoxyribonuclease VII activity"/>
    <property type="evidence" value="ECO:0007669"/>
    <property type="project" value="UniProtKB-UniRule"/>
</dbReference>
<dbReference type="AlphaFoldDB" id="A0A511N4G3"/>
<evidence type="ECO:0000256" key="1">
    <source>
        <dbReference type="ARBA" id="ARBA00009998"/>
    </source>
</evidence>
<reference evidence="7 8" key="1">
    <citation type="submission" date="2019-07" db="EMBL/GenBank/DDBJ databases">
        <title>Whole genome shotgun sequence of Deinococcus cellulosilyticus NBRC 106333.</title>
        <authorList>
            <person name="Hosoyama A."/>
            <person name="Uohara A."/>
            <person name="Ohji S."/>
            <person name="Ichikawa N."/>
        </authorList>
    </citation>
    <scope>NUCLEOTIDE SEQUENCE [LARGE SCALE GENOMIC DNA]</scope>
    <source>
        <strain evidence="7 8">NBRC 106333</strain>
    </source>
</reference>